<evidence type="ECO:0000256" key="3">
    <source>
        <dbReference type="ARBA" id="ARBA00020129"/>
    </source>
</evidence>
<evidence type="ECO:0000256" key="4">
    <source>
        <dbReference type="HAMAP-Rule" id="MF_00128"/>
    </source>
</evidence>
<evidence type="ECO:0000313" key="6">
    <source>
        <dbReference type="Proteomes" id="UP001519362"/>
    </source>
</evidence>
<accession>A0ABS4ZKB2</accession>
<evidence type="ECO:0000313" key="5">
    <source>
        <dbReference type="EMBL" id="MBP2436891.1"/>
    </source>
</evidence>
<dbReference type="InterPro" id="IPR004465">
    <property type="entry name" value="RNR_NrdI"/>
</dbReference>
<dbReference type="InterPro" id="IPR029039">
    <property type="entry name" value="Flavoprotein-like_sf"/>
</dbReference>
<dbReference type="Gene3D" id="3.40.50.360">
    <property type="match status" value="1"/>
</dbReference>
<dbReference type="PANTHER" id="PTHR37297:SF1">
    <property type="entry name" value="PROTEIN NRDI"/>
    <property type="match status" value="1"/>
</dbReference>
<dbReference type="Pfam" id="PF07972">
    <property type="entry name" value="Flavodoxin_NdrI"/>
    <property type="match status" value="1"/>
</dbReference>
<reference evidence="5 6" key="1">
    <citation type="submission" date="2021-03" db="EMBL/GenBank/DDBJ databases">
        <title>Sequencing the genomes of 1000 actinobacteria strains.</title>
        <authorList>
            <person name="Klenk H.-P."/>
        </authorList>
    </citation>
    <scope>NUCLEOTIDE SEQUENCE [LARGE SCALE GENOMIC DNA]</scope>
    <source>
        <strain evidence="5 6">DSM 24221</strain>
    </source>
</reference>
<comment type="similarity">
    <text evidence="2 4">Belongs to the NrdI family.</text>
</comment>
<protein>
    <recommendedName>
        <fullName evidence="3 4">Protein NrdI</fullName>
    </recommendedName>
</protein>
<proteinExistence type="inferred from homology"/>
<keyword evidence="6" id="KW-1185">Reference proteome</keyword>
<comment type="function">
    <text evidence="1 4">Probably involved in ribonucleotide reductase function.</text>
</comment>
<dbReference type="SUPFAM" id="SSF52218">
    <property type="entry name" value="Flavoproteins"/>
    <property type="match status" value="1"/>
</dbReference>
<dbReference type="EMBL" id="JAGIOL010000001">
    <property type="protein sequence ID" value="MBP2436891.1"/>
    <property type="molecule type" value="Genomic_DNA"/>
</dbReference>
<gene>
    <name evidence="4" type="primary">nrdI</name>
    <name evidence="5" type="ORF">JOF34_001477</name>
</gene>
<dbReference type="PIRSF" id="PIRSF005087">
    <property type="entry name" value="NrdI"/>
    <property type="match status" value="1"/>
</dbReference>
<dbReference type="InterPro" id="IPR020852">
    <property type="entry name" value="RNR_Ib_NrdI_bac"/>
</dbReference>
<sequence>MSTTAAAPMTMVSADAATGSAPRLSRRVPLIVFFSSVSGNTARFVEKLGFRAKQIPLHRHDEQLEVHEPYVLVLPTYGGGNGQGAVPKQVIRFLNDERNRAWIRGVVSTGNTNFGEAYCIAGDIISHKCQVPHLDRVELFGTPDDVARVSDGLESWWTRQ</sequence>
<dbReference type="PANTHER" id="PTHR37297">
    <property type="entry name" value="PROTEIN NRDI"/>
    <property type="match status" value="1"/>
</dbReference>
<comment type="caution">
    <text evidence="5">The sequence shown here is derived from an EMBL/GenBank/DDBJ whole genome shotgun (WGS) entry which is preliminary data.</text>
</comment>
<evidence type="ECO:0000256" key="1">
    <source>
        <dbReference type="ARBA" id="ARBA00003999"/>
    </source>
</evidence>
<dbReference type="Proteomes" id="UP001519362">
    <property type="component" value="Unassembled WGS sequence"/>
</dbReference>
<name>A0ABS4ZKB2_9MICO</name>
<dbReference type="HAMAP" id="MF_00128">
    <property type="entry name" value="NrdI"/>
    <property type="match status" value="1"/>
</dbReference>
<dbReference type="NCBIfam" id="TIGR00333">
    <property type="entry name" value="nrdI"/>
    <property type="match status" value="1"/>
</dbReference>
<evidence type="ECO:0000256" key="2">
    <source>
        <dbReference type="ARBA" id="ARBA00009942"/>
    </source>
</evidence>
<organism evidence="5 6">
    <name type="scientific">Microbacterium amylolyticum</name>
    <dbReference type="NCBI Taxonomy" id="936337"/>
    <lineage>
        <taxon>Bacteria</taxon>
        <taxon>Bacillati</taxon>
        <taxon>Actinomycetota</taxon>
        <taxon>Actinomycetes</taxon>
        <taxon>Micrococcales</taxon>
        <taxon>Microbacteriaceae</taxon>
        <taxon>Microbacterium</taxon>
    </lineage>
</organism>